<gene>
    <name evidence="1" type="ORF">KC01_LOCUS1262</name>
</gene>
<dbReference type="AlphaFoldDB" id="A0AAV2J019"/>
<evidence type="ECO:0000313" key="2">
    <source>
        <dbReference type="Proteomes" id="UP001497482"/>
    </source>
</evidence>
<proteinExistence type="predicted"/>
<protein>
    <submittedName>
        <fullName evidence="1">Uncharacterized protein</fullName>
    </submittedName>
</protein>
<accession>A0AAV2J019</accession>
<name>A0AAV2J019_KNICA</name>
<dbReference type="Proteomes" id="UP001497482">
    <property type="component" value="Chromosome 1"/>
</dbReference>
<organism evidence="1 2">
    <name type="scientific">Knipowitschia caucasica</name>
    <name type="common">Caucasian dwarf goby</name>
    <name type="synonym">Pomatoschistus caucasicus</name>
    <dbReference type="NCBI Taxonomy" id="637954"/>
    <lineage>
        <taxon>Eukaryota</taxon>
        <taxon>Metazoa</taxon>
        <taxon>Chordata</taxon>
        <taxon>Craniata</taxon>
        <taxon>Vertebrata</taxon>
        <taxon>Euteleostomi</taxon>
        <taxon>Actinopterygii</taxon>
        <taxon>Neopterygii</taxon>
        <taxon>Teleostei</taxon>
        <taxon>Neoteleostei</taxon>
        <taxon>Acanthomorphata</taxon>
        <taxon>Gobiaria</taxon>
        <taxon>Gobiiformes</taxon>
        <taxon>Gobioidei</taxon>
        <taxon>Gobiidae</taxon>
        <taxon>Gobiinae</taxon>
        <taxon>Knipowitschia</taxon>
    </lineage>
</organism>
<keyword evidence="2" id="KW-1185">Reference proteome</keyword>
<evidence type="ECO:0000313" key="1">
    <source>
        <dbReference type="EMBL" id="CAL1568689.1"/>
    </source>
</evidence>
<reference evidence="1 2" key="1">
    <citation type="submission" date="2024-04" db="EMBL/GenBank/DDBJ databases">
        <authorList>
            <person name="Waldvogel A.-M."/>
            <person name="Schoenle A."/>
        </authorList>
    </citation>
    <scope>NUCLEOTIDE SEQUENCE [LARGE SCALE GENOMIC DNA]</scope>
</reference>
<dbReference type="EMBL" id="OZ035823">
    <property type="protein sequence ID" value="CAL1568689.1"/>
    <property type="molecule type" value="Genomic_DNA"/>
</dbReference>
<sequence>MRRAEYGLAVPPPWTGLDWTGPESSVRGAEGDPSFSLECGGFSGKALSAEAVEMSSVWWCRQCGGVLGMSFLKRPLSWICAAEGCAALQRPRVAEDLLWSCIFCSATEQLLECHGEGNVESETGSDDFWPM</sequence>